<evidence type="ECO:0000256" key="1">
    <source>
        <dbReference type="ARBA" id="ARBA00022485"/>
    </source>
</evidence>
<dbReference type="Pfam" id="PF13484">
    <property type="entry name" value="Fer4_16"/>
    <property type="match status" value="1"/>
</dbReference>
<name>A0ABZ1BT77_9FIRM</name>
<dbReference type="PROSITE" id="PS00198">
    <property type="entry name" value="4FE4S_FER_1"/>
    <property type="match status" value="1"/>
</dbReference>
<sequence>MNTGDIPPDFLKRLGRAARGIGAVALGIVAARPFDELRALLVQRQQDGTYPLFCQRDVVSRTDPERWLPGCRSVWVAAFAYAPPGAITSRRRPDQQGPRGRLAAYALPEEYHRHLHRRLRWLARWAARHSGRRRADFRVFVDTGPPVERDLWRRAGAGWIGKNTCAYAPGAGSWIVLGVVATRLPLPEGAVPLPWERDLGTAPPVPVDPCRECDRCIRACPTGALAPYRMQPERCIAQLSQRRGALSEAERASLVHWLFGCDLCQMACPYNQEAQAPLAFGAGAALRPVRGTSPEVPLVDILTMEPPAFRAGLGRGAVAWRGLSHLQRNAAYAAGVRLRRHAAARPASERASGTGAGERSTYRALVEALARLAASHPSPLVREASAWALAAPRPPARWADRRAASLCRTRPSAATSPPASARPDR</sequence>
<dbReference type="PROSITE" id="PS51379">
    <property type="entry name" value="4FE4S_FER_2"/>
    <property type="match status" value="1"/>
</dbReference>
<proteinExistence type="predicted"/>
<dbReference type="PANTHER" id="PTHR30002">
    <property type="entry name" value="EPOXYQUEUOSINE REDUCTASE"/>
    <property type="match status" value="1"/>
</dbReference>
<keyword evidence="1" id="KW-0004">4Fe-4S</keyword>
<dbReference type="InterPro" id="IPR017896">
    <property type="entry name" value="4Fe4S_Fe-S-bd"/>
</dbReference>
<evidence type="ECO:0000256" key="3">
    <source>
        <dbReference type="ARBA" id="ARBA00022694"/>
    </source>
</evidence>
<keyword evidence="3" id="KW-0819">tRNA processing</keyword>
<reference evidence="12" key="1">
    <citation type="submission" date="2023-12" db="EMBL/GenBank/DDBJ databases">
        <title>Novel isolates from deep terrestrial aquifers shed light on the physiology and ecology of the class Limnochordia.</title>
        <authorList>
            <person name="Karnachuk O.V."/>
            <person name="Lukina A.P."/>
            <person name="Avakyan M.R."/>
            <person name="Kadnikov V."/>
            <person name="Begmatov S."/>
            <person name="Beletsky A.V."/>
            <person name="Mardanov A.V."/>
            <person name="Ravin N.V."/>
        </authorList>
    </citation>
    <scope>NUCLEOTIDE SEQUENCE [LARGE SCALE GENOMIC DNA]</scope>
    <source>
        <strain evidence="12">LN</strain>
    </source>
</reference>
<dbReference type="InterPro" id="IPR004453">
    <property type="entry name" value="QueG"/>
</dbReference>
<gene>
    <name evidence="11" type="ORF">VLY81_04000</name>
</gene>
<evidence type="ECO:0000256" key="9">
    <source>
        <dbReference type="SAM" id="MobiDB-lite"/>
    </source>
</evidence>
<dbReference type="InterPro" id="IPR013542">
    <property type="entry name" value="QueG_DUF1730"/>
</dbReference>
<dbReference type="SUPFAM" id="SSF54862">
    <property type="entry name" value="4Fe-4S ferredoxins"/>
    <property type="match status" value="1"/>
</dbReference>
<dbReference type="PANTHER" id="PTHR30002:SF4">
    <property type="entry name" value="EPOXYQUEUOSINE REDUCTASE"/>
    <property type="match status" value="1"/>
</dbReference>
<keyword evidence="5" id="KW-0671">Queuosine biosynthesis</keyword>
<evidence type="ECO:0000256" key="7">
    <source>
        <dbReference type="ARBA" id="ARBA00023004"/>
    </source>
</evidence>
<protein>
    <submittedName>
        <fullName evidence="11">QueG-associated DUF1730 domain-containing protein</fullName>
    </submittedName>
</protein>
<evidence type="ECO:0000256" key="2">
    <source>
        <dbReference type="ARBA" id="ARBA00022490"/>
    </source>
</evidence>
<dbReference type="Pfam" id="PF08331">
    <property type="entry name" value="QueG_DUF1730"/>
    <property type="match status" value="1"/>
</dbReference>
<keyword evidence="8" id="KW-0411">Iron-sulfur</keyword>
<feature type="compositionally biased region" description="Low complexity" evidence="9">
    <location>
        <begin position="408"/>
        <end position="425"/>
    </location>
</feature>
<evidence type="ECO:0000313" key="11">
    <source>
        <dbReference type="EMBL" id="WRP15337.1"/>
    </source>
</evidence>
<evidence type="ECO:0000256" key="8">
    <source>
        <dbReference type="ARBA" id="ARBA00023014"/>
    </source>
</evidence>
<organism evidence="11 12">
    <name type="scientific">Geochorda subterranea</name>
    <dbReference type="NCBI Taxonomy" id="3109564"/>
    <lineage>
        <taxon>Bacteria</taxon>
        <taxon>Bacillati</taxon>
        <taxon>Bacillota</taxon>
        <taxon>Limnochordia</taxon>
        <taxon>Limnochordales</taxon>
        <taxon>Geochordaceae</taxon>
        <taxon>Geochorda</taxon>
    </lineage>
</organism>
<accession>A0ABZ1BT77</accession>
<feature type="domain" description="4Fe-4S ferredoxin-type" evidence="10">
    <location>
        <begin position="203"/>
        <end position="230"/>
    </location>
</feature>
<keyword evidence="6" id="KW-0560">Oxidoreductase</keyword>
<dbReference type="Proteomes" id="UP001333102">
    <property type="component" value="Chromosome"/>
</dbReference>
<evidence type="ECO:0000256" key="5">
    <source>
        <dbReference type="ARBA" id="ARBA00022785"/>
    </source>
</evidence>
<keyword evidence="4" id="KW-0479">Metal-binding</keyword>
<dbReference type="InterPro" id="IPR017900">
    <property type="entry name" value="4Fe4S_Fe_S_CS"/>
</dbReference>
<keyword evidence="2" id="KW-0963">Cytoplasm</keyword>
<dbReference type="Gene3D" id="3.30.70.20">
    <property type="match status" value="1"/>
</dbReference>
<evidence type="ECO:0000256" key="6">
    <source>
        <dbReference type="ARBA" id="ARBA00023002"/>
    </source>
</evidence>
<keyword evidence="12" id="KW-1185">Reference proteome</keyword>
<keyword evidence="7" id="KW-0408">Iron</keyword>
<evidence type="ECO:0000259" key="10">
    <source>
        <dbReference type="PROSITE" id="PS51379"/>
    </source>
</evidence>
<feature type="region of interest" description="Disordered" evidence="9">
    <location>
        <begin position="396"/>
        <end position="425"/>
    </location>
</feature>
<dbReference type="EMBL" id="CP141614">
    <property type="protein sequence ID" value="WRP15337.1"/>
    <property type="molecule type" value="Genomic_DNA"/>
</dbReference>
<evidence type="ECO:0000313" key="12">
    <source>
        <dbReference type="Proteomes" id="UP001333102"/>
    </source>
</evidence>
<evidence type="ECO:0000256" key="4">
    <source>
        <dbReference type="ARBA" id="ARBA00022723"/>
    </source>
</evidence>